<reference evidence="2 3" key="1">
    <citation type="submission" date="2024-06" db="EMBL/GenBank/DDBJ databases">
        <title>The draft genome of Grus japonensis, version 3.</title>
        <authorList>
            <person name="Nabeshima K."/>
            <person name="Suzuki S."/>
            <person name="Onuma M."/>
        </authorList>
    </citation>
    <scope>NUCLEOTIDE SEQUENCE [LARGE SCALE GENOMIC DNA]</scope>
    <source>
        <strain evidence="2 3">451A</strain>
    </source>
</reference>
<evidence type="ECO:0000313" key="3">
    <source>
        <dbReference type="Proteomes" id="UP001623348"/>
    </source>
</evidence>
<gene>
    <name evidence="2" type="ORF">GRJ2_001547700</name>
</gene>
<accession>A0ABC9X1D1</accession>
<sequence>MSASTRYVLLLQEASHSQALLLLGDFNHPDICWKSSTVSCRQSRKLLEYIEDNFLSQVTDSPIRGYVILDLMVTNASELMKDIKIGGSLGCSDHALVEFTVLREMDQATSKVRTLNFRKANFQLFKELVNRTSWEKYRDTAWLCRDRIRKAKAWLELNLARNNKGFYRHISQKRKVKESVPPIRNMTGKLVTMDEEKAEVLNNFFASVFTGNLSSYNS</sequence>
<comment type="caution">
    <text evidence="2">The sequence shown here is derived from an EMBL/GenBank/DDBJ whole genome shotgun (WGS) entry which is preliminary data.</text>
</comment>
<keyword evidence="3" id="KW-1185">Reference proteome</keyword>
<dbReference type="Pfam" id="PF14529">
    <property type="entry name" value="Exo_endo_phos_2"/>
    <property type="match status" value="1"/>
</dbReference>
<dbReference type="SUPFAM" id="SSF56219">
    <property type="entry name" value="DNase I-like"/>
    <property type="match status" value="1"/>
</dbReference>
<proteinExistence type="predicted"/>
<dbReference type="InterPro" id="IPR005135">
    <property type="entry name" value="Endo/exonuclease/phosphatase"/>
</dbReference>
<dbReference type="PANTHER" id="PTHR33395">
    <property type="entry name" value="TRANSCRIPTASE, PUTATIVE-RELATED-RELATED"/>
    <property type="match status" value="1"/>
</dbReference>
<dbReference type="Proteomes" id="UP001623348">
    <property type="component" value="Unassembled WGS sequence"/>
</dbReference>
<name>A0ABC9X1D1_GRUJA</name>
<dbReference type="Gene3D" id="3.60.10.10">
    <property type="entry name" value="Endonuclease/exonuclease/phosphatase"/>
    <property type="match status" value="1"/>
</dbReference>
<dbReference type="AlphaFoldDB" id="A0ABC9X1D1"/>
<dbReference type="EMBL" id="BAAFJT010000005">
    <property type="protein sequence ID" value="GAB0190824.1"/>
    <property type="molecule type" value="Genomic_DNA"/>
</dbReference>
<evidence type="ECO:0000313" key="2">
    <source>
        <dbReference type="EMBL" id="GAB0190824.1"/>
    </source>
</evidence>
<feature type="domain" description="Endonuclease/exonuclease/phosphatase" evidence="1">
    <location>
        <begin position="14"/>
        <end position="97"/>
    </location>
</feature>
<evidence type="ECO:0000259" key="1">
    <source>
        <dbReference type="Pfam" id="PF14529"/>
    </source>
</evidence>
<dbReference type="InterPro" id="IPR036691">
    <property type="entry name" value="Endo/exonu/phosph_ase_sf"/>
</dbReference>
<dbReference type="PANTHER" id="PTHR33395:SF22">
    <property type="entry name" value="REVERSE TRANSCRIPTASE DOMAIN-CONTAINING PROTEIN"/>
    <property type="match status" value="1"/>
</dbReference>
<organism evidence="2 3">
    <name type="scientific">Grus japonensis</name>
    <name type="common">Japanese crane</name>
    <name type="synonym">Red-crowned crane</name>
    <dbReference type="NCBI Taxonomy" id="30415"/>
    <lineage>
        <taxon>Eukaryota</taxon>
        <taxon>Metazoa</taxon>
        <taxon>Chordata</taxon>
        <taxon>Craniata</taxon>
        <taxon>Vertebrata</taxon>
        <taxon>Euteleostomi</taxon>
        <taxon>Archelosauria</taxon>
        <taxon>Archosauria</taxon>
        <taxon>Dinosauria</taxon>
        <taxon>Saurischia</taxon>
        <taxon>Theropoda</taxon>
        <taxon>Coelurosauria</taxon>
        <taxon>Aves</taxon>
        <taxon>Neognathae</taxon>
        <taxon>Neoaves</taxon>
        <taxon>Gruiformes</taxon>
        <taxon>Gruidae</taxon>
        <taxon>Grus</taxon>
    </lineage>
</organism>
<protein>
    <submittedName>
        <fullName evidence="2">Ras GTPase-activating protein 1-like</fullName>
    </submittedName>
</protein>